<dbReference type="EMBL" id="LN890572">
    <property type="protein sequence ID" value="CUS24240.1"/>
    <property type="molecule type" value="Genomic_DNA"/>
</dbReference>
<keyword evidence="4 5" id="KW-0539">Nucleus</keyword>
<keyword evidence="1 5" id="KW-0805">Transcription regulation</keyword>
<dbReference type="Proteomes" id="UP000236544">
    <property type="component" value="Unassembled WGS sequence"/>
</dbReference>
<feature type="compositionally biased region" description="Basic residues" evidence="6">
    <location>
        <begin position="11"/>
        <end position="20"/>
    </location>
</feature>
<protein>
    <submittedName>
        <fullName evidence="8">LAQU0S15e00100g1_1</fullName>
    </submittedName>
</protein>
<evidence type="ECO:0000313" key="8">
    <source>
        <dbReference type="EMBL" id="CUS24240.1"/>
    </source>
</evidence>
<evidence type="ECO:0000259" key="7">
    <source>
        <dbReference type="PROSITE" id="PS51325"/>
    </source>
</evidence>
<accession>A0A0P1KWD3</accession>
<evidence type="ECO:0000256" key="4">
    <source>
        <dbReference type="ARBA" id="ARBA00023242"/>
    </source>
</evidence>
<evidence type="ECO:0000313" key="9">
    <source>
        <dbReference type="Proteomes" id="UP000236544"/>
    </source>
</evidence>
<keyword evidence="2 5" id="KW-0238">DNA-binding</keyword>
<organism evidence="8 9">
    <name type="scientific">Lachancea quebecensis</name>
    <dbReference type="NCBI Taxonomy" id="1654605"/>
    <lineage>
        <taxon>Eukaryota</taxon>
        <taxon>Fungi</taxon>
        <taxon>Dikarya</taxon>
        <taxon>Ascomycota</taxon>
        <taxon>Saccharomycotina</taxon>
        <taxon>Saccharomycetes</taxon>
        <taxon>Saccharomycetales</taxon>
        <taxon>Saccharomycetaceae</taxon>
        <taxon>Lachancea</taxon>
    </lineage>
</organism>
<comment type="similarity">
    <text evidence="5">Belongs to the MATALPHA1 family.</text>
</comment>
<comment type="subcellular location">
    <subcellularLocation>
        <location evidence="5">Nucleus</location>
    </subcellularLocation>
</comment>
<dbReference type="GO" id="GO:0045895">
    <property type="term" value="P:positive regulation of mating-type specific transcription, DNA-templated"/>
    <property type="evidence" value="ECO:0007669"/>
    <property type="project" value="InterPro"/>
</dbReference>
<evidence type="ECO:0000256" key="2">
    <source>
        <dbReference type="ARBA" id="ARBA00023125"/>
    </source>
</evidence>
<dbReference type="Pfam" id="PF04769">
    <property type="entry name" value="MATalpha_HMGbox"/>
    <property type="match status" value="1"/>
</dbReference>
<dbReference type="PROSITE" id="PS51325">
    <property type="entry name" value="ALPHA_BOX"/>
    <property type="match status" value="1"/>
</dbReference>
<evidence type="ECO:0000256" key="3">
    <source>
        <dbReference type="ARBA" id="ARBA00023163"/>
    </source>
</evidence>
<sequence length="249" mass="28906">MNSKKPSFKVSIKKRGKSLKTKPNNSLNSYRENGANLYMSYSRPQAIPKPPKVLMNLVRSTKALSTPAKHLKNGVIVKELDIKQLSIYSDNTVSKKKINPFIGFRSYYAKFAKGRVKQQDLSKILSEYWTKNSEIHSVWEFFTQHYNRDVTSMCFTLWLEENYQPSYEESKCGSECMDKQLQPFVEDLYTGTGDFLTKLTSRELLDISNAHLGFHDPLNSLPFFEEHNRTTDWMLNSILQCDEVPYFPN</sequence>
<keyword evidence="3 5" id="KW-0804">Transcription</keyword>
<dbReference type="AlphaFoldDB" id="A0A0P1KWD3"/>
<dbReference type="InterPro" id="IPR006856">
    <property type="entry name" value="MATalpha_HMGbox"/>
</dbReference>
<dbReference type="OrthoDB" id="5398665at2759"/>
<feature type="domain" description="Alpha box" evidence="7">
    <location>
        <begin position="93"/>
        <end position="150"/>
    </location>
</feature>
<gene>
    <name evidence="8" type="ORF">LAQU0_S15e00100g</name>
</gene>
<name>A0A0P1KWD3_9SACH</name>
<evidence type="ECO:0000256" key="5">
    <source>
        <dbReference type="RuleBase" id="RU003516"/>
    </source>
</evidence>
<reference evidence="9" key="1">
    <citation type="submission" date="2015-10" db="EMBL/GenBank/DDBJ databases">
        <authorList>
            <person name="Devillers H."/>
        </authorList>
    </citation>
    <scope>NUCLEOTIDE SEQUENCE [LARGE SCALE GENOMIC DNA]</scope>
</reference>
<evidence type="ECO:0000256" key="1">
    <source>
        <dbReference type="ARBA" id="ARBA00023015"/>
    </source>
</evidence>
<keyword evidence="9" id="KW-1185">Reference proteome</keyword>
<dbReference type="GO" id="GO:0008301">
    <property type="term" value="F:DNA binding, bending"/>
    <property type="evidence" value="ECO:0007669"/>
    <property type="project" value="InterPro"/>
</dbReference>
<evidence type="ECO:0000256" key="6">
    <source>
        <dbReference type="SAM" id="MobiDB-lite"/>
    </source>
</evidence>
<feature type="region of interest" description="Disordered" evidence="6">
    <location>
        <begin position="1"/>
        <end position="27"/>
    </location>
</feature>
<dbReference type="GO" id="GO:0005634">
    <property type="term" value="C:nucleus"/>
    <property type="evidence" value="ECO:0007669"/>
    <property type="project" value="UniProtKB-SubCell"/>
</dbReference>
<proteinExistence type="inferred from homology"/>